<sequence>MHETQFGKWFLRTGVWVKYVLDLAIVRLCKLAGDDVKQNARVLDVGCGFGQSLAIIERHLKPKQLIAVDVDPQVLPAAARCAAQLECPAEVGRADAKNLPFADKSFDIILCHQLVHHVGDQAALLAELRRVLCVGGLVLVSESCESFIRTFPVRWFFRHPMHAQKTADQYIALFREAGFTVDAQQIEKDTPWWSLLDWGLFKRWGWRKSDYPTTELYLVAKRAA</sequence>
<keyword evidence="3" id="KW-1185">Reference proteome</keyword>
<dbReference type="PANTHER" id="PTHR43591">
    <property type="entry name" value="METHYLTRANSFERASE"/>
    <property type="match status" value="1"/>
</dbReference>
<evidence type="ECO:0000313" key="3">
    <source>
        <dbReference type="Proteomes" id="UP001320119"/>
    </source>
</evidence>
<gene>
    <name evidence="2" type="ORF">MARGE09_P3224</name>
</gene>
<dbReference type="KEGG" id="marq:MARGE09_P3224"/>
<dbReference type="Proteomes" id="UP001320119">
    <property type="component" value="Chromosome"/>
</dbReference>
<accession>A0AAN1WJZ3</accession>
<name>A0AAN1WJZ3_9GAMM</name>
<dbReference type="EMBL" id="AP023086">
    <property type="protein sequence ID" value="BCD99023.1"/>
    <property type="molecule type" value="Genomic_DNA"/>
</dbReference>
<dbReference type="SUPFAM" id="SSF53335">
    <property type="entry name" value="S-adenosyl-L-methionine-dependent methyltransferases"/>
    <property type="match status" value="1"/>
</dbReference>
<evidence type="ECO:0000313" key="2">
    <source>
        <dbReference type="EMBL" id="BCD99023.1"/>
    </source>
</evidence>
<dbReference type="AlphaFoldDB" id="A0AAN1WJZ3"/>
<feature type="domain" description="Methyltransferase type 11" evidence="1">
    <location>
        <begin position="43"/>
        <end position="139"/>
    </location>
</feature>
<reference evidence="2 3" key="1">
    <citation type="journal article" date="2022" name="IScience">
        <title>An ultrasensitive nanofiber-based assay for enzymatic hydrolysis and deep-sea microbial degradation of cellulose.</title>
        <authorList>
            <person name="Tsudome M."/>
            <person name="Tachioka M."/>
            <person name="Miyazaki M."/>
            <person name="Uchimura K."/>
            <person name="Tsuda M."/>
            <person name="Takaki Y."/>
            <person name="Deguchi S."/>
        </authorList>
    </citation>
    <scope>NUCLEOTIDE SEQUENCE [LARGE SCALE GENOMIC DNA]</scope>
    <source>
        <strain evidence="2 3">GE09</strain>
    </source>
</reference>
<dbReference type="Gene3D" id="3.40.50.150">
    <property type="entry name" value="Vaccinia Virus protein VP39"/>
    <property type="match status" value="1"/>
</dbReference>
<dbReference type="InterPro" id="IPR013216">
    <property type="entry name" value="Methyltransf_11"/>
</dbReference>
<proteinExistence type="predicted"/>
<dbReference type="InterPro" id="IPR029063">
    <property type="entry name" value="SAM-dependent_MTases_sf"/>
</dbReference>
<dbReference type="PANTHER" id="PTHR43591:SF24">
    <property type="entry name" value="2-METHOXY-6-POLYPRENYL-1,4-BENZOQUINOL METHYLASE, MITOCHONDRIAL"/>
    <property type="match status" value="1"/>
</dbReference>
<dbReference type="Pfam" id="PF08241">
    <property type="entry name" value="Methyltransf_11"/>
    <property type="match status" value="1"/>
</dbReference>
<protein>
    <recommendedName>
        <fullName evidence="1">Methyltransferase type 11 domain-containing protein</fullName>
    </recommendedName>
</protein>
<dbReference type="CDD" id="cd02440">
    <property type="entry name" value="AdoMet_MTases"/>
    <property type="match status" value="1"/>
</dbReference>
<evidence type="ECO:0000259" key="1">
    <source>
        <dbReference type="Pfam" id="PF08241"/>
    </source>
</evidence>
<organism evidence="2 3">
    <name type="scientific">Marinagarivorans cellulosilyticus</name>
    <dbReference type="NCBI Taxonomy" id="2721545"/>
    <lineage>
        <taxon>Bacteria</taxon>
        <taxon>Pseudomonadati</taxon>
        <taxon>Pseudomonadota</taxon>
        <taxon>Gammaproteobacteria</taxon>
        <taxon>Cellvibrionales</taxon>
        <taxon>Cellvibrionaceae</taxon>
        <taxon>Marinagarivorans</taxon>
    </lineage>
</organism>
<dbReference type="GO" id="GO:0008757">
    <property type="term" value="F:S-adenosylmethionine-dependent methyltransferase activity"/>
    <property type="evidence" value="ECO:0007669"/>
    <property type="project" value="InterPro"/>
</dbReference>